<dbReference type="SMART" id="SM00825">
    <property type="entry name" value="PKS_KS"/>
    <property type="match status" value="2"/>
</dbReference>
<dbReference type="InterPro" id="IPR013968">
    <property type="entry name" value="PKS_KR"/>
</dbReference>
<dbReference type="SMART" id="SM01294">
    <property type="entry name" value="PKS_PP_betabranch"/>
    <property type="match status" value="1"/>
</dbReference>
<dbReference type="SUPFAM" id="SSF51735">
    <property type="entry name" value="NAD(P)-binding Rossmann-fold domains"/>
    <property type="match status" value="1"/>
</dbReference>
<feature type="domain" description="Carrier" evidence="8">
    <location>
        <begin position="1347"/>
        <end position="1424"/>
    </location>
</feature>
<dbReference type="InterPro" id="IPR016039">
    <property type="entry name" value="Thiolase-like"/>
</dbReference>
<dbReference type="Pfam" id="PF00550">
    <property type="entry name" value="PP-binding"/>
    <property type="match status" value="1"/>
</dbReference>
<dbReference type="InterPro" id="IPR032821">
    <property type="entry name" value="PKS_assoc"/>
</dbReference>
<dbReference type="Pfam" id="PF22621">
    <property type="entry name" value="CurL-like_PKS_C"/>
    <property type="match status" value="1"/>
</dbReference>
<dbReference type="Pfam" id="PF16197">
    <property type="entry name" value="KAsynt_C_assoc"/>
    <property type="match status" value="1"/>
</dbReference>
<dbReference type="STRING" id="1215104.GCA_000730585_02435"/>
<dbReference type="SUPFAM" id="SSF55048">
    <property type="entry name" value="Probable ACP-binding domain of malonyl-CoA ACP transacylase"/>
    <property type="match status" value="1"/>
</dbReference>
<accession>A0A239E3V6</accession>
<organism evidence="10 11">
    <name type="scientific">Pseudomonas japonica</name>
    <dbReference type="NCBI Taxonomy" id="256466"/>
    <lineage>
        <taxon>Bacteria</taxon>
        <taxon>Pseudomonadati</taxon>
        <taxon>Pseudomonadota</taxon>
        <taxon>Gammaproteobacteria</taxon>
        <taxon>Pseudomonadales</taxon>
        <taxon>Pseudomonadaceae</taxon>
        <taxon>Pseudomonas</taxon>
    </lineage>
</organism>
<dbReference type="GO" id="GO:0004315">
    <property type="term" value="F:3-oxoacyl-[acyl-carrier-protein] synthase activity"/>
    <property type="evidence" value="ECO:0007669"/>
    <property type="project" value="InterPro"/>
</dbReference>
<comment type="similarity">
    <text evidence="2">Belongs to the short-chain dehydrogenases/reductases (SDR) family.</text>
</comment>
<dbReference type="GO" id="GO:0031177">
    <property type="term" value="F:phosphopantetheine binding"/>
    <property type="evidence" value="ECO:0007669"/>
    <property type="project" value="InterPro"/>
</dbReference>
<gene>
    <name evidence="10" type="ORF">SAMN05444352_10784</name>
</gene>
<dbReference type="Pfam" id="PF00698">
    <property type="entry name" value="Acyl_transf_1"/>
    <property type="match status" value="1"/>
</dbReference>
<dbReference type="CDD" id="cd00833">
    <property type="entry name" value="PKS"/>
    <property type="match status" value="2"/>
</dbReference>
<evidence type="ECO:0000256" key="4">
    <source>
        <dbReference type="ARBA" id="ARBA00022553"/>
    </source>
</evidence>
<keyword evidence="4" id="KW-0597">Phosphoprotein</keyword>
<dbReference type="InterPro" id="IPR018201">
    <property type="entry name" value="Ketoacyl_synth_AS"/>
</dbReference>
<dbReference type="Gene3D" id="3.30.70.3290">
    <property type="match status" value="1"/>
</dbReference>
<name>A0A239E3V6_9PSED</name>
<dbReference type="InterPro" id="IPR001227">
    <property type="entry name" value="Ac_transferase_dom_sf"/>
</dbReference>
<dbReference type="PANTHER" id="PTHR43775:SF37">
    <property type="entry name" value="SI:DKEY-61P9.11"/>
    <property type="match status" value="1"/>
</dbReference>
<feature type="domain" description="Ketosynthase family 3 (KS3)" evidence="9">
    <location>
        <begin position="6"/>
        <end position="428"/>
    </location>
</feature>
<dbReference type="PROSITE" id="PS00606">
    <property type="entry name" value="KS3_1"/>
    <property type="match status" value="2"/>
</dbReference>
<dbReference type="InterPro" id="IPR014043">
    <property type="entry name" value="Acyl_transferase_dom"/>
</dbReference>
<dbReference type="Pfam" id="PF00109">
    <property type="entry name" value="ketoacyl-synt"/>
    <property type="match status" value="2"/>
</dbReference>
<evidence type="ECO:0000256" key="3">
    <source>
        <dbReference type="ARBA" id="ARBA00022450"/>
    </source>
</evidence>
<dbReference type="InterPro" id="IPR020841">
    <property type="entry name" value="PKS_Beta-ketoAc_synthase_dom"/>
</dbReference>
<dbReference type="InterPro" id="IPR036291">
    <property type="entry name" value="NAD(P)-bd_dom_sf"/>
</dbReference>
<keyword evidence="5 10" id="KW-0808">Transferase</keyword>
<comment type="pathway">
    <text evidence="1">Lipid metabolism; fatty acid biosynthesis.</text>
</comment>
<dbReference type="InterPro" id="IPR036736">
    <property type="entry name" value="ACP-like_sf"/>
</dbReference>
<evidence type="ECO:0000256" key="1">
    <source>
        <dbReference type="ARBA" id="ARBA00005194"/>
    </source>
</evidence>
<dbReference type="SMART" id="SM00823">
    <property type="entry name" value="PKS_PP"/>
    <property type="match status" value="1"/>
</dbReference>
<dbReference type="SMART" id="SM00827">
    <property type="entry name" value="PKS_AT"/>
    <property type="match status" value="1"/>
</dbReference>
<dbReference type="EMBL" id="FZOL01000007">
    <property type="protein sequence ID" value="SNS39287.1"/>
    <property type="molecule type" value="Genomic_DNA"/>
</dbReference>
<dbReference type="PANTHER" id="PTHR43775">
    <property type="entry name" value="FATTY ACID SYNTHASE"/>
    <property type="match status" value="1"/>
</dbReference>
<dbReference type="InterPro" id="IPR016035">
    <property type="entry name" value="Acyl_Trfase/lysoPLipase"/>
</dbReference>
<evidence type="ECO:0000256" key="6">
    <source>
        <dbReference type="ARBA" id="ARBA00054155"/>
    </source>
</evidence>
<protein>
    <submittedName>
        <fullName evidence="10">Acyl transferase domain-containing protein</fullName>
    </submittedName>
</protein>
<keyword evidence="3" id="KW-0596">Phosphopantetheine</keyword>
<evidence type="ECO:0000256" key="7">
    <source>
        <dbReference type="SAM" id="MobiDB-lite"/>
    </source>
</evidence>
<dbReference type="InterPro" id="IPR014031">
    <property type="entry name" value="Ketoacyl_synth_C"/>
</dbReference>
<dbReference type="Gene3D" id="3.40.50.720">
    <property type="entry name" value="NAD(P)-binding Rossmann-like Domain"/>
    <property type="match status" value="1"/>
</dbReference>
<dbReference type="InterPro" id="IPR014030">
    <property type="entry name" value="Ketoacyl_synth_N"/>
</dbReference>
<dbReference type="Gene3D" id="3.40.47.10">
    <property type="match status" value="2"/>
</dbReference>
<dbReference type="Proteomes" id="UP000198407">
    <property type="component" value="Unassembled WGS sequence"/>
</dbReference>
<dbReference type="InterPro" id="IPR057326">
    <property type="entry name" value="KR_dom"/>
</dbReference>
<dbReference type="Gene3D" id="3.40.366.10">
    <property type="entry name" value="Malonyl-Coenzyme A Acyl Carrier Protein, domain 2"/>
    <property type="match status" value="1"/>
</dbReference>
<reference evidence="11" key="1">
    <citation type="submission" date="2017-06" db="EMBL/GenBank/DDBJ databases">
        <authorList>
            <person name="Varghese N."/>
            <person name="Submissions S."/>
        </authorList>
    </citation>
    <scope>NUCLEOTIDE SEQUENCE [LARGE SCALE GENOMIC DNA]</scope>
    <source>
        <strain evidence="11">DSM 22348</strain>
    </source>
</reference>
<dbReference type="SUPFAM" id="SSF52151">
    <property type="entry name" value="FabD/lysophospholipase-like"/>
    <property type="match status" value="1"/>
</dbReference>
<keyword evidence="11" id="KW-1185">Reference proteome</keyword>
<dbReference type="SUPFAM" id="SSF47336">
    <property type="entry name" value="ACP-like"/>
    <property type="match status" value="1"/>
</dbReference>
<comment type="function">
    <text evidence="6">Involved in production of the polyketide antibiotic thailandamide.</text>
</comment>
<dbReference type="InterPro" id="IPR020806">
    <property type="entry name" value="PKS_PP-bd"/>
</dbReference>
<proteinExistence type="inferred from homology"/>
<evidence type="ECO:0000256" key="2">
    <source>
        <dbReference type="ARBA" id="ARBA00006484"/>
    </source>
</evidence>
<dbReference type="Pfam" id="PF08659">
    <property type="entry name" value="KR"/>
    <property type="match status" value="1"/>
</dbReference>
<sequence>MDRTPSTPIAVVGMACHFPGATDLDNFWSLLEQGGRSISQLTCDRWNNPALYNARAGTPGKLATQAAGLIDNFDRYDYAFLGLSKVEAQSTDPQQLLALETTWRALEDANIRPSNLAGKRVGVFMGASGNDYEAMQTTRIDTLTAHSGTGTNASIISARIAYALDLRGPAMTLNTACSSSLVAIHEACLNIQAGLCESAVAGGVHLMLIPGTTVAVSQAGMMSPQGLCKTFDESADGYVRAEGCGMVMLKDLRKAQEDGDRIYAVIKGSSVNQDGLTNGLTAPNRRAQEQVILQALERAGATPDDIGYVEAHGTGTRLGDPIEINALKALYGASTEDAAQCYVGSVKANIGHLEPAAGVAGFIKTVLQLHRRTILQQPSTGTLNPLIQLGGSRLAIPRENLKWQQADRLAAISAFSFGGTNCHLIVGSHAEPAVEAEARIEQNHLLLLSSKSEKALPALIDSYIRALQTEGQPSLRDLCATTANGREHFDYRVAITGANPAGCIKKLQALDLAKVDRAGEGLKIAFLFSGQGTQYFSMGRALYERYAVVREWIERGSVLIERALGVKAQDILWDDPSLDLNRTALTQPALYVLEVAIAKLWESFGIVPSRVVGHSIGEYAAACISGAFSYEVGLALVLARGQCMEALGVDGNMLAVKGTRAEVAAICARLSPNLHIAAINTAADTVVAGLAPDIAALSAHLTAEGFAVFPLKGNRPFHSPHMAQAANEFLATARRAEFTAGRIPMLENVGGTRVGESGLTAEYWAKQITSPVDFLGCIQHADLTDVEVFVEIGPGSTLLGLTRASREGSSTLYLPSLSSRDKADETLLSSLGNLYCRGGAVDLGPLYGSERRASVPGHPLLREPVLTNLDPARWAPALAPQPVHAVQWSPVSRPVPASMSADAPVLVLQGAEPSSSLRDNWRFVSFGQWQASGATRFVDANSAPRIVVLPCFLAEQAAQYGDVPAAARLTMSALATVRSVHQASPAALNMTFVLPAEGSMQDLPWSAIPGALKSVQLELRNAELKSVFVPAHAQTELLPEVVELSGVKGSEEYRLDENGTQALRLLPTSIAAGRQSILPTHAYVISGGTGSIGVSLAHALLEKGAGQVLLLSRSQSDTSARSERLAQLLASNKVRLVRTDVTDYARLLDTLRQTHALTLPVDAVFHAAGLTSQVSFEQLTHEDVAQVQASKTQGTLALFEAARALGARRFISFSSISSLWGAPQLAHYSSANRYLDAFTTFAHGAGPQLLGINWGPWGSDGMASAESLAAFERIGIHALEPKAALHCLFDLLDAGTSGQFMVCDADWERLAEQYATRGAAGIFQALQAPLATPASPTAAAVRTTASAEPLAVGEFVTQAIATLLNEDVSNIDSGDSLHERGLDSLAAVQLRNQLEKQFGLTLPATLIFDFPTIEAITGYITRQIVAVSPVPEPPRQKSSVPDDTRIAIVGMGCRLPGDVESLEDFWEQLCSGKDAMRPIRERWASAPFSLDVTSLPEDVLALKAGLLSGIEGFDHQLFGITATEARYMDPQQRLALELAWRCIESAGYKPSELVGQKVGIYIGVGANEYRNLCLKDPESYPYLSTGNALNAIAGRVAYHFGLKGPAVTIDTACSSSLVAIHQAAQALRNGECTLALAGGVNSLLCPDTFISLARARMLSPHSRCATFDSTADGYVRAEGGAMLLLKRLGEAVAAQERVHAVIQGSAINQDGRSASLTAPNGASQQEVISEALASAGLTPADVDWIETHGTGTGLGDPIELQALDAVYGAEGKTLTVGAVKSTVGHLEAASGVVGLIKIVCALAHDAIPPNQHFTALNPNCHGLRSRVQVPTQALKWERQANRERIAAVSSFGFSGTNVHMLIAEGVSPTVDARDAVPASKALLLLAANSGKALKQQIEALSRLPEAALHDACAESLWLKDPARFRQALCADTPRALHDALNRLAAQDTHEKAPASPAAILLPVALSNTSLRSVRTLYAEQALFRESLNDCCTRAGVRPDALWQSELNPHDRPALTVVLNAALLRFWTALGVKASLPDSGMAPLVRAFVEGQDVSAQRALSQAAAISSADDFETCIASYRESGKTVLLSGVQAQGCVDCLDLANALPALFMRGFNMKLESLSEARRPRTRHLRYVFDRQPHWPHSPVAPRPAERQTSWHSPAHDADMSLPPEEIHLVLTQQLNALHRHMDVMLSLSKQTP</sequence>
<evidence type="ECO:0000259" key="8">
    <source>
        <dbReference type="PROSITE" id="PS50075"/>
    </source>
</evidence>
<dbReference type="GO" id="GO:0004312">
    <property type="term" value="F:fatty acid synthase activity"/>
    <property type="evidence" value="ECO:0007669"/>
    <property type="project" value="TreeGrafter"/>
</dbReference>
<dbReference type="SMART" id="SM00822">
    <property type="entry name" value="PKS_KR"/>
    <property type="match status" value="1"/>
</dbReference>
<evidence type="ECO:0000256" key="5">
    <source>
        <dbReference type="ARBA" id="ARBA00022679"/>
    </source>
</evidence>
<evidence type="ECO:0000313" key="10">
    <source>
        <dbReference type="EMBL" id="SNS39287.1"/>
    </source>
</evidence>
<dbReference type="GO" id="GO:0006633">
    <property type="term" value="P:fatty acid biosynthetic process"/>
    <property type="evidence" value="ECO:0007669"/>
    <property type="project" value="UniProtKB-UniPathway"/>
</dbReference>
<dbReference type="Pfam" id="PF02801">
    <property type="entry name" value="Ketoacyl-synt_C"/>
    <property type="match status" value="2"/>
</dbReference>
<dbReference type="InterPro" id="IPR009081">
    <property type="entry name" value="PP-bd_ACP"/>
</dbReference>
<dbReference type="PROSITE" id="PS50075">
    <property type="entry name" value="CARRIER"/>
    <property type="match status" value="1"/>
</dbReference>
<dbReference type="InterPro" id="IPR016036">
    <property type="entry name" value="Malonyl_transacylase_ACP-bd"/>
</dbReference>
<evidence type="ECO:0000313" key="11">
    <source>
        <dbReference type="Proteomes" id="UP000198407"/>
    </source>
</evidence>
<evidence type="ECO:0000259" key="9">
    <source>
        <dbReference type="PROSITE" id="PS52004"/>
    </source>
</evidence>
<dbReference type="InterPro" id="IPR050091">
    <property type="entry name" value="PKS_NRPS_Biosynth_Enz"/>
</dbReference>
<dbReference type="FunFam" id="3.40.47.10:FF:000019">
    <property type="entry name" value="Polyketide synthase type I"/>
    <property type="match status" value="1"/>
</dbReference>
<feature type="domain" description="Ketosynthase family 3 (KS3)" evidence="9">
    <location>
        <begin position="1443"/>
        <end position="1864"/>
    </location>
</feature>
<feature type="region of interest" description="Disordered" evidence="7">
    <location>
        <begin position="2142"/>
        <end position="2161"/>
    </location>
</feature>
<dbReference type="PROSITE" id="PS51257">
    <property type="entry name" value="PROKAR_LIPOPROTEIN"/>
    <property type="match status" value="1"/>
</dbReference>
<dbReference type="Gene3D" id="1.10.1200.10">
    <property type="entry name" value="ACP-like"/>
    <property type="match status" value="1"/>
</dbReference>
<dbReference type="UniPathway" id="UPA00094"/>
<dbReference type="SUPFAM" id="SSF53901">
    <property type="entry name" value="Thiolase-like"/>
    <property type="match status" value="2"/>
</dbReference>
<dbReference type="RefSeq" id="WP_167335866.1">
    <property type="nucleotide sequence ID" value="NZ_FZOL01000007.1"/>
</dbReference>
<dbReference type="PROSITE" id="PS52004">
    <property type="entry name" value="KS3_2"/>
    <property type="match status" value="2"/>
</dbReference>